<dbReference type="SUPFAM" id="SSF52540">
    <property type="entry name" value="P-loop containing nucleoside triphosphate hydrolases"/>
    <property type="match status" value="1"/>
</dbReference>
<dbReference type="PANTHER" id="PTHR34388:SF1">
    <property type="entry name" value="DNA POLYMERASE III SUBUNIT DELTA"/>
    <property type="match status" value="1"/>
</dbReference>
<evidence type="ECO:0000256" key="2">
    <source>
        <dbReference type="ARBA" id="ARBA00017703"/>
    </source>
</evidence>
<dbReference type="InterPro" id="IPR048466">
    <property type="entry name" value="DNA_pol3_delta-like_C"/>
</dbReference>
<dbReference type="Pfam" id="PF21694">
    <property type="entry name" value="DNA_pol3_delta_C"/>
    <property type="match status" value="1"/>
</dbReference>
<sequence length="338" mass="37827">MKATEFLRLPPTTPPDRLYVITGEDSYLQRACVQALRQRVIPEESLWAFNYSEHDLGQEALSRVLAVAQELPLPPTGRLVVVRNLDRLADTDVERLKDYVRRPATTTTVVFQAPTLDKRRASTTVLLKTATLIECQALVPEEARRWVTAYARERGFELPPMAASHLIGAVGCDLLRLTSEVEKLMNYVGVGGRIEPEAVAALVVRSAQEDNFDLSEALWQSDAPRALRTLHRLLDRGAEPVALVGLLAWQLRQMLTAHELMAVNTPREALLRELRLPPSRLTAFLGAVRKQSAPHLHWALMRLQAVDDAIKRGYATPRLNLEFFLCEVLVANQAGYSA</sequence>
<dbReference type="NCBIfam" id="TIGR01128">
    <property type="entry name" value="holA"/>
    <property type="match status" value="1"/>
</dbReference>
<protein>
    <recommendedName>
        <fullName evidence="2">DNA polymerase III subunit delta</fullName>
        <ecNumber evidence="1">2.7.7.7</ecNumber>
    </recommendedName>
</protein>
<evidence type="ECO:0000256" key="1">
    <source>
        <dbReference type="ARBA" id="ARBA00012417"/>
    </source>
</evidence>
<dbReference type="Proteomes" id="UP000676506">
    <property type="component" value="Chromosome 1"/>
</dbReference>
<evidence type="ECO:0000256" key="6">
    <source>
        <dbReference type="ARBA" id="ARBA00022932"/>
    </source>
</evidence>
<evidence type="ECO:0000259" key="10">
    <source>
        <dbReference type="Pfam" id="PF21694"/>
    </source>
</evidence>
<keyword evidence="6" id="KW-0239">DNA-directed DNA polymerase</keyword>
<dbReference type="InterPro" id="IPR005790">
    <property type="entry name" value="DNA_polIII_delta"/>
</dbReference>
<dbReference type="RefSeq" id="WP_211429738.1">
    <property type="nucleotide sequence ID" value="NZ_CP072648.1"/>
</dbReference>
<dbReference type="PANTHER" id="PTHR34388">
    <property type="entry name" value="DNA POLYMERASE III SUBUNIT DELTA"/>
    <property type="match status" value="1"/>
</dbReference>
<evidence type="ECO:0000256" key="8">
    <source>
        <dbReference type="ARBA" id="ARBA00049244"/>
    </source>
</evidence>
<evidence type="ECO:0000313" key="11">
    <source>
        <dbReference type="EMBL" id="QUW03848.1"/>
    </source>
</evidence>
<dbReference type="Gene3D" id="3.40.50.300">
    <property type="entry name" value="P-loop containing nucleotide triphosphate hydrolases"/>
    <property type="match status" value="1"/>
</dbReference>
<comment type="catalytic activity">
    <reaction evidence="8">
        <text>DNA(n) + a 2'-deoxyribonucleoside 5'-triphosphate = DNA(n+1) + diphosphate</text>
        <dbReference type="Rhea" id="RHEA:22508"/>
        <dbReference type="Rhea" id="RHEA-COMP:17339"/>
        <dbReference type="Rhea" id="RHEA-COMP:17340"/>
        <dbReference type="ChEBI" id="CHEBI:33019"/>
        <dbReference type="ChEBI" id="CHEBI:61560"/>
        <dbReference type="ChEBI" id="CHEBI:173112"/>
        <dbReference type="EC" id="2.7.7.7"/>
    </reaction>
</comment>
<evidence type="ECO:0000259" key="9">
    <source>
        <dbReference type="Pfam" id="PF06144"/>
    </source>
</evidence>
<evidence type="ECO:0000256" key="4">
    <source>
        <dbReference type="ARBA" id="ARBA00022695"/>
    </source>
</evidence>
<dbReference type="GO" id="GO:0003887">
    <property type="term" value="F:DNA-directed DNA polymerase activity"/>
    <property type="evidence" value="ECO:0007669"/>
    <property type="project" value="UniProtKB-EC"/>
</dbReference>
<keyword evidence="3 11" id="KW-0808">Transferase</keyword>
<comment type="similarity">
    <text evidence="7">Belongs to the DNA polymerase HolA subunit family.</text>
</comment>
<evidence type="ECO:0000256" key="3">
    <source>
        <dbReference type="ARBA" id="ARBA00022679"/>
    </source>
</evidence>
<evidence type="ECO:0000313" key="12">
    <source>
        <dbReference type="Proteomes" id="UP000676506"/>
    </source>
</evidence>
<dbReference type="Pfam" id="PF06144">
    <property type="entry name" value="DNA_pol3_delta"/>
    <property type="match status" value="1"/>
</dbReference>
<evidence type="ECO:0000256" key="5">
    <source>
        <dbReference type="ARBA" id="ARBA00022705"/>
    </source>
</evidence>
<dbReference type="InterPro" id="IPR010372">
    <property type="entry name" value="DNA_pol3_delta_N"/>
</dbReference>
<reference evidence="11 12" key="1">
    <citation type="submission" date="2021-03" db="EMBL/GenBank/DDBJ databases">
        <title>Genomic and phenotypic characterization of Chloracidobacterium isolates provides evidence for multiple species.</title>
        <authorList>
            <person name="Saini M.K."/>
            <person name="Costas A.M.G."/>
            <person name="Tank M."/>
            <person name="Bryant D.A."/>
        </authorList>
    </citation>
    <scope>NUCLEOTIDE SEQUENCE [LARGE SCALE GENOMIC DNA]</scope>
    <source>
        <strain evidence="11 12">BV2-C</strain>
    </source>
</reference>
<keyword evidence="12" id="KW-1185">Reference proteome</keyword>
<feature type="domain" description="DNA polymerase III delta N-terminal" evidence="9">
    <location>
        <begin position="19"/>
        <end position="136"/>
    </location>
</feature>
<gene>
    <name evidence="11" type="primary">holA</name>
    <name evidence="11" type="ORF">J8C06_05315</name>
</gene>
<evidence type="ECO:0000256" key="7">
    <source>
        <dbReference type="ARBA" id="ARBA00034754"/>
    </source>
</evidence>
<dbReference type="Gene3D" id="1.20.272.10">
    <property type="match status" value="1"/>
</dbReference>
<dbReference type="Gene3D" id="1.10.8.60">
    <property type="match status" value="1"/>
</dbReference>
<keyword evidence="5" id="KW-0235">DNA replication</keyword>
<dbReference type="SUPFAM" id="SSF48019">
    <property type="entry name" value="post-AAA+ oligomerization domain-like"/>
    <property type="match status" value="1"/>
</dbReference>
<keyword evidence="4 11" id="KW-0548">Nucleotidyltransferase</keyword>
<dbReference type="EMBL" id="CP072648">
    <property type="protein sequence ID" value="QUW03848.1"/>
    <property type="molecule type" value="Genomic_DNA"/>
</dbReference>
<dbReference type="EC" id="2.7.7.7" evidence="1"/>
<dbReference type="InterPro" id="IPR027417">
    <property type="entry name" value="P-loop_NTPase"/>
</dbReference>
<organism evidence="11 12">
    <name type="scientific">Chloracidobacterium validum</name>
    <dbReference type="NCBI Taxonomy" id="2821543"/>
    <lineage>
        <taxon>Bacteria</taxon>
        <taxon>Pseudomonadati</taxon>
        <taxon>Acidobacteriota</taxon>
        <taxon>Terriglobia</taxon>
        <taxon>Terriglobales</taxon>
        <taxon>Acidobacteriaceae</taxon>
        <taxon>Chloracidobacterium</taxon>
    </lineage>
</organism>
<accession>A0ABX8BA93</accession>
<feature type="domain" description="DNA polymerase III delta subunit-like C-terminal" evidence="10">
    <location>
        <begin position="209"/>
        <end position="327"/>
    </location>
</feature>
<proteinExistence type="inferred from homology"/>
<dbReference type="InterPro" id="IPR008921">
    <property type="entry name" value="DNA_pol3_clamp-load_cplx_C"/>
</dbReference>
<name>A0ABX8BA93_9BACT</name>